<dbReference type="EMBL" id="NSLI01000002">
    <property type="protein sequence ID" value="PAX09006.1"/>
    <property type="molecule type" value="Genomic_DNA"/>
</dbReference>
<reference evidence="12" key="1">
    <citation type="submission" date="2017-09" db="EMBL/GenBank/DDBJ databases">
        <authorList>
            <person name="Feng G."/>
            <person name="Zhu H."/>
        </authorList>
    </citation>
    <scope>NUCLEOTIDE SEQUENCE [LARGE SCALE GENOMIC DNA]</scope>
    <source>
        <strain evidence="12">1PNM-20</strain>
    </source>
</reference>
<dbReference type="InterPro" id="IPR008972">
    <property type="entry name" value="Cupredoxin"/>
</dbReference>
<protein>
    <recommendedName>
        <fullName evidence="7">Pseudoazurin</fullName>
    </recommendedName>
</protein>
<keyword evidence="6 8" id="KW-0186">Copper</keyword>
<gene>
    <name evidence="11" type="ORF">CKY28_06630</name>
</gene>
<dbReference type="InterPro" id="IPR001235">
    <property type="entry name" value="Copper_blue_Plastocyanin"/>
</dbReference>
<dbReference type="CDD" id="cd04218">
    <property type="entry name" value="Pseudoazurin"/>
    <property type="match status" value="1"/>
</dbReference>
<dbReference type="GO" id="GO:0009055">
    <property type="term" value="F:electron transfer activity"/>
    <property type="evidence" value="ECO:0007669"/>
    <property type="project" value="InterPro"/>
</dbReference>
<dbReference type="PRINTS" id="PR00156">
    <property type="entry name" value="COPPERBLUE"/>
</dbReference>
<evidence type="ECO:0000256" key="4">
    <source>
        <dbReference type="ARBA" id="ARBA00022764"/>
    </source>
</evidence>
<dbReference type="GO" id="GO:0042597">
    <property type="term" value="C:periplasmic space"/>
    <property type="evidence" value="ECO:0007669"/>
    <property type="project" value="UniProtKB-SubCell"/>
</dbReference>
<dbReference type="InterPro" id="IPR012745">
    <property type="entry name" value="Pseudoazurin"/>
</dbReference>
<organism evidence="11 12">
    <name type="scientific">Sphingomonas lenta</name>
    <dbReference type="NCBI Taxonomy" id="1141887"/>
    <lineage>
        <taxon>Bacteria</taxon>
        <taxon>Pseudomonadati</taxon>
        <taxon>Pseudomonadota</taxon>
        <taxon>Alphaproteobacteria</taxon>
        <taxon>Sphingomonadales</taxon>
        <taxon>Sphingomonadaceae</taxon>
        <taxon>Sphingomonas</taxon>
    </lineage>
</organism>
<accession>A0A2A2SID9</accession>
<dbReference type="OrthoDB" id="7510199at2"/>
<dbReference type="Gene3D" id="2.60.40.420">
    <property type="entry name" value="Cupredoxins - blue copper proteins"/>
    <property type="match status" value="1"/>
</dbReference>
<dbReference type="NCBIfam" id="TIGR02375">
    <property type="entry name" value="pseudoazurin"/>
    <property type="match status" value="1"/>
</dbReference>
<evidence type="ECO:0000256" key="3">
    <source>
        <dbReference type="ARBA" id="ARBA00022723"/>
    </source>
</evidence>
<evidence type="ECO:0000256" key="5">
    <source>
        <dbReference type="ARBA" id="ARBA00022982"/>
    </source>
</evidence>
<comment type="caution">
    <text evidence="11">The sequence shown here is derived from an EMBL/GenBank/DDBJ whole genome shotgun (WGS) entry which is preliminary data.</text>
</comment>
<evidence type="ECO:0000259" key="10">
    <source>
        <dbReference type="Pfam" id="PF00127"/>
    </source>
</evidence>
<feature type="chain" id="PRO_5012833130" description="Pseudoazurin" evidence="9">
    <location>
        <begin position="21"/>
        <end position="144"/>
    </location>
</feature>
<proteinExistence type="predicted"/>
<dbReference type="Pfam" id="PF00127">
    <property type="entry name" value="Copper-bind"/>
    <property type="match status" value="1"/>
</dbReference>
<dbReference type="InterPro" id="IPR002386">
    <property type="entry name" value="Amicyanin/Pseudoazurin"/>
</dbReference>
<feature type="binding site" evidence="8">
    <location>
        <position position="101"/>
    </location>
    <ligand>
        <name>Cu cation</name>
        <dbReference type="ChEBI" id="CHEBI:23378"/>
    </ligand>
</feature>
<keyword evidence="3 8" id="KW-0479">Metal-binding</keyword>
<feature type="binding site" evidence="8">
    <location>
        <position position="60"/>
    </location>
    <ligand>
        <name>Cu cation</name>
        <dbReference type="ChEBI" id="CHEBI:23378"/>
    </ligand>
</feature>
<keyword evidence="4" id="KW-0574">Periplasm</keyword>
<feature type="domain" description="Blue (type 1) copper" evidence="10">
    <location>
        <begin position="26"/>
        <end position="112"/>
    </location>
</feature>
<comment type="subcellular location">
    <subcellularLocation>
        <location evidence="1">Periplasm</location>
    </subcellularLocation>
</comment>
<comment type="cofactor">
    <cofactor evidence="8">
        <name>Cu cation</name>
        <dbReference type="ChEBI" id="CHEBI:23378"/>
    </cofactor>
    <text evidence="8">Binds 1 copper ion per subunit.</text>
</comment>
<evidence type="ECO:0000313" key="12">
    <source>
        <dbReference type="Proteomes" id="UP000218151"/>
    </source>
</evidence>
<dbReference type="Proteomes" id="UP000218151">
    <property type="component" value="Unassembled WGS sequence"/>
</dbReference>
<feature type="binding site" evidence="8">
    <location>
        <position position="98"/>
    </location>
    <ligand>
        <name>Cu cation</name>
        <dbReference type="ChEBI" id="CHEBI:23378"/>
    </ligand>
</feature>
<dbReference type="AlphaFoldDB" id="A0A2A2SID9"/>
<dbReference type="PRINTS" id="PR00155">
    <property type="entry name" value="AMICYANIN"/>
</dbReference>
<evidence type="ECO:0000256" key="9">
    <source>
        <dbReference type="SAM" id="SignalP"/>
    </source>
</evidence>
<evidence type="ECO:0000256" key="6">
    <source>
        <dbReference type="ARBA" id="ARBA00023008"/>
    </source>
</evidence>
<keyword evidence="2" id="KW-0813">Transport</keyword>
<feature type="signal peptide" evidence="9">
    <location>
        <begin position="1"/>
        <end position="20"/>
    </location>
</feature>
<sequence>MKAAYLIAAAALATATPVAAKDHVVQMRNMGKAGAMVFEPAFVKAQPGDRIRYVPTDPSHNAETIPSMLPAGVTSTKGAMNKEFVLTVSKPGLYGIKCQPHYSMGMVGLVQVGNGPSLNLAQARAAKLPPFAAKRMNAMLAQAK</sequence>
<keyword evidence="9" id="KW-0732">Signal</keyword>
<dbReference type="SUPFAM" id="SSF49503">
    <property type="entry name" value="Cupredoxins"/>
    <property type="match status" value="1"/>
</dbReference>
<evidence type="ECO:0000256" key="8">
    <source>
        <dbReference type="PIRSR" id="PIRSR602386-1"/>
    </source>
</evidence>
<dbReference type="RefSeq" id="WP_095997504.1">
    <property type="nucleotide sequence ID" value="NZ_NSLI01000002.1"/>
</dbReference>
<evidence type="ECO:0000256" key="1">
    <source>
        <dbReference type="ARBA" id="ARBA00004418"/>
    </source>
</evidence>
<evidence type="ECO:0000313" key="11">
    <source>
        <dbReference type="EMBL" id="PAX09006.1"/>
    </source>
</evidence>
<evidence type="ECO:0000256" key="7">
    <source>
        <dbReference type="NCBIfam" id="TIGR02375"/>
    </source>
</evidence>
<name>A0A2A2SID9_9SPHN</name>
<keyword evidence="5" id="KW-0249">Electron transport</keyword>
<feature type="binding site" evidence="8">
    <location>
        <position position="106"/>
    </location>
    <ligand>
        <name>Cu cation</name>
        <dbReference type="ChEBI" id="CHEBI:23378"/>
    </ligand>
</feature>
<dbReference type="GO" id="GO:0005507">
    <property type="term" value="F:copper ion binding"/>
    <property type="evidence" value="ECO:0007669"/>
    <property type="project" value="UniProtKB-UniRule"/>
</dbReference>
<dbReference type="InterPro" id="IPR000923">
    <property type="entry name" value="BlueCu_1"/>
</dbReference>
<evidence type="ECO:0000256" key="2">
    <source>
        <dbReference type="ARBA" id="ARBA00022448"/>
    </source>
</evidence>
<keyword evidence="12" id="KW-1185">Reference proteome</keyword>